<evidence type="ECO:0008006" key="3">
    <source>
        <dbReference type="Google" id="ProtNLM"/>
    </source>
</evidence>
<organism evidence="1">
    <name type="scientific">Notodromas monacha</name>
    <dbReference type="NCBI Taxonomy" id="399045"/>
    <lineage>
        <taxon>Eukaryota</taxon>
        <taxon>Metazoa</taxon>
        <taxon>Ecdysozoa</taxon>
        <taxon>Arthropoda</taxon>
        <taxon>Crustacea</taxon>
        <taxon>Oligostraca</taxon>
        <taxon>Ostracoda</taxon>
        <taxon>Podocopa</taxon>
        <taxon>Podocopida</taxon>
        <taxon>Cypridocopina</taxon>
        <taxon>Cypridoidea</taxon>
        <taxon>Cyprididae</taxon>
        <taxon>Notodromas</taxon>
    </lineage>
</organism>
<dbReference type="OrthoDB" id="10052321at2759"/>
<sequence length="322" mass="37956">MKFLSLLSRGAVSRFTWSRFSSSVAKDDPAKYFFNPEIHALLKKVTGYDEAKIFARLPRRENKRAPRYEFMMKKEYEKLVSEFHEKGKRLLQMPPVVKEREDVEELLSDDPELKGYDSAKYVFTDITYGVSERSHLMVVREPDGKLRKARWEERDRLNTIYFPVRGRLHRNPEMFENKENLGKALERKDYLFVLNRACLQFDPDHPNYKWVVEQTYEHINAQRAHEDLRSTRHYGPMIFHLAWTKNIDNVVVDLIDMGRLRDASNVIKVYHLIHGTEVSPDLHLENPLEYVKQYAETHSLKKGVLTLALQHFEQSAEEAQSG</sequence>
<dbReference type="AlphaFoldDB" id="A0A7R9BRF4"/>
<evidence type="ECO:0000313" key="2">
    <source>
        <dbReference type="Proteomes" id="UP000678499"/>
    </source>
</evidence>
<dbReference type="InterPro" id="IPR019374">
    <property type="entry name" value="Ribosomal_mS22"/>
</dbReference>
<evidence type="ECO:0000313" key="1">
    <source>
        <dbReference type="EMBL" id="CAD7279275.1"/>
    </source>
</evidence>
<gene>
    <name evidence="1" type="ORF">NMOB1V02_LOCUS6952</name>
</gene>
<dbReference type="Pfam" id="PF10245">
    <property type="entry name" value="MRP-S22"/>
    <property type="match status" value="1"/>
</dbReference>
<reference evidence="1" key="1">
    <citation type="submission" date="2020-11" db="EMBL/GenBank/DDBJ databases">
        <authorList>
            <person name="Tran Van P."/>
        </authorList>
    </citation>
    <scope>NUCLEOTIDE SEQUENCE</scope>
</reference>
<keyword evidence="2" id="KW-1185">Reference proteome</keyword>
<dbReference type="Proteomes" id="UP000678499">
    <property type="component" value="Unassembled WGS sequence"/>
</dbReference>
<dbReference type="EMBL" id="CAJPEX010001568">
    <property type="protein sequence ID" value="CAG0919427.1"/>
    <property type="molecule type" value="Genomic_DNA"/>
</dbReference>
<accession>A0A7R9BRF4</accession>
<dbReference type="GO" id="GO:0003735">
    <property type="term" value="F:structural constituent of ribosome"/>
    <property type="evidence" value="ECO:0007669"/>
    <property type="project" value="TreeGrafter"/>
</dbReference>
<dbReference type="PANTHER" id="PTHR13071:SF4">
    <property type="entry name" value="SMALL RIBOSOMAL SUBUNIT PROTEIN MS22"/>
    <property type="match status" value="1"/>
</dbReference>
<dbReference type="EMBL" id="OA883605">
    <property type="protein sequence ID" value="CAD7279275.1"/>
    <property type="molecule type" value="Genomic_DNA"/>
</dbReference>
<dbReference type="PANTHER" id="PTHR13071">
    <property type="entry name" value="MITOCHONDRIAL 28S RIBOSOMAL PROTEIN S22"/>
    <property type="match status" value="1"/>
</dbReference>
<name>A0A7R9BRF4_9CRUS</name>
<dbReference type="GO" id="GO:0005763">
    <property type="term" value="C:mitochondrial small ribosomal subunit"/>
    <property type="evidence" value="ECO:0007669"/>
    <property type="project" value="TreeGrafter"/>
</dbReference>
<proteinExistence type="predicted"/>
<protein>
    <recommendedName>
        <fullName evidence="3">Mitochondrial ribosomal protein S22</fullName>
    </recommendedName>
</protein>